<proteinExistence type="predicted"/>
<dbReference type="SUPFAM" id="SSF141868">
    <property type="entry name" value="EAL domain-like"/>
    <property type="match status" value="1"/>
</dbReference>
<reference evidence="5 6" key="1">
    <citation type="submission" date="2019-03" db="EMBL/GenBank/DDBJ databases">
        <title>Genomic Encyclopedia of Type Strains, Phase IV (KMG-IV): sequencing the most valuable type-strain genomes for metagenomic binning, comparative biology and taxonomic classification.</title>
        <authorList>
            <person name="Goeker M."/>
        </authorList>
    </citation>
    <scope>NUCLEOTIDE SEQUENCE [LARGE SCALE GENOMIC DNA]</scope>
    <source>
        <strain evidence="5 6">DSM 1837</strain>
    </source>
</reference>
<evidence type="ECO:0000259" key="3">
    <source>
        <dbReference type="PROSITE" id="PS50883"/>
    </source>
</evidence>
<dbReference type="PROSITE" id="PS50883">
    <property type="entry name" value="EAL"/>
    <property type="match status" value="1"/>
</dbReference>
<evidence type="ECO:0000259" key="4">
    <source>
        <dbReference type="PROSITE" id="PS50887"/>
    </source>
</evidence>
<dbReference type="GO" id="GO:0071732">
    <property type="term" value="P:cellular response to nitric oxide"/>
    <property type="evidence" value="ECO:0007669"/>
    <property type="project" value="UniProtKB-ARBA"/>
</dbReference>
<dbReference type="SMART" id="SM00091">
    <property type="entry name" value="PAS"/>
    <property type="match status" value="2"/>
</dbReference>
<dbReference type="InterPro" id="IPR012226">
    <property type="entry name" value="Diguanyl_cyclase/Pdiesterase"/>
</dbReference>
<comment type="catalytic activity">
    <reaction evidence="1">
        <text>3',3'-c-di-GMP + H2O = 5'-phosphoguanylyl(3'-&gt;5')guanosine + H(+)</text>
        <dbReference type="Rhea" id="RHEA:24902"/>
        <dbReference type="ChEBI" id="CHEBI:15377"/>
        <dbReference type="ChEBI" id="CHEBI:15378"/>
        <dbReference type="ChEBI" id="CHEBI:58754"/>
        <dbReference type="ChEBI" id="CHEBI:58805"/>
        <dbReference type="EC" id="3.1.4.52"/>
    </reaction>
    <physiologicalReaction direction="left-to-right" evidence="1">
        <dbReference type="Rhea" id="RHEA:24903"/>
    </physiologicalReaction>
</comment>
<dbReference type="Pfam" id="PF00563">
    <property type="entry name" value="EAL"/>
    <property type="match status" value="1"/>
</dbReference>
<evidence type="ECO:0000256" key="1">
    <source>
        <dbReference type="ARBA" id="ARBA00051114"/>
    </source>
</evidence>
<evidence type="ECO:0000259" key="2">
    <source>
        <dbReference type="PROSITE" id="PS50113"/>
    </source>
</evidence>
<dbReference type="Pfam" id="PF13426">
    <property type="entry name" value="PAS_9"/>
    <property type="match status" value="1"/>
</dbReference>
<dbReference type="InterPro" id="IPR043128">
    <property type="entry name" value="Rev_trsase/Diguanyl_cyclase"/>
</dbReference>
<dbReference type="SUPFAM" id="SSF55073">
    <property type="entry name" value="Nucleotide cyclase"/>
    <property type="match status" value="1"/>
</dbReference>
<feature type="domain" description="PAC" evidence="2">
    <location>
        <begin position="223"/>
        <end position="274"/>
    </location>
</feature>
<dbReference type="NCBIfam" id="TIGR00254">
    <property type="entry name" value="GGDEF"/>
    <property type="match status" value="1"/>
</dbReference>
<dbReference type="PROSITE" id="PS50887">
    <property type="entry name" value="GGDEF"/>
    <property type="match status" value="1"/>
</dbReference>
<dbReference type="SMART" id="SM00267">
    <property type="entry name" value="GGDEF"/>
    <property type="match status" value="1"/>
</dbReference>
<dbReference type="Pfam" id="PF13188">
    <property type="entry name" value="PAS_8"/>
    <property type="match status" value="1"/>
</dbReference>
<feature type="domain" description="PAC" evidence="2">
    <location>
        <begin position="98"/>
        <end position="149"/>
    </location>
</feature>
<accession>A0A4R2NAW2</accession>
<dbReference type="Pfam" id="PF00990">
    <property type="entry name" value="GGDEF"/>
    <property type="match status" value="1"/>
</dbReference>
<keyword evidence="6" id="KW-1185">Reference proteome</keyword>
<feature type="domain" description="GGDEF" evidence="4">
    <location>
        <begin position="345"/>
        <end position="477"/>
    </location>
</feature>
<dbReference type="CDD" id="cd01948">
    <property type="entry name" value="EAL"/>
    <property type="match status" value="1"/>
</dbReference>
<dbReference type="InterPro" id="IPR001610">
    <property type="entry name" value="PAC"/>
</dbReference>
<dbReference type="InterPro" id="IPR001633">
    <property type="entry name" value="EAL_dom"/>
</dbReference>
<dbReference type="OrthoDB" id="9813903at2"/>
<dbReference type="SUPFAM" id="SSF55785">
    <property type="entry name" value="PYP-like sensor domain (PAS domain)"/>
    <property type="match status" value="2"/>
</dbReference>
<comment type="caution">
    <text evidence="5">The sequence shown here is derived from an EMBL/GenBank/DDBJ whole genome shotgun (WGS) entry which is preliminary data.</text>
</comment>
<dbReference type="InterPro" id="IPR000700">
    <property type="entry name" value="PAS-assoc_C"/>
</dbReference>
<dbReference type="RefSeq" id="WP_119012786.1">
    <property type="nucleotide sequence ID" value="NZ_QXNC01000009.1"/>
</dbReference>
<dbReference type="PANTHER" id="PTHR44757:SF2">
    <property type="entry name" value="BIOFILM ARCHITECTURE MAINTENANCE PROTEIN MBAA"/>
    <property type="match status" value="1"/>
</dbReference>
<evidence type="ECO:0000313" key="6">
    <source>
        <dbReference type="Proteomes" id="UP000295182"/>
    </source>
</evidence>
<dbReference type="InterPro" id="IPR052155">
    <property type="entry name" value="Biofilm_reg_signaling"/>
</dbReference>
<dbReference type="FunFam" id="3.20.20.450:FF:000001">
    <property type="entry name" value="Cyclic di-GMP phosphodiesterase yahA"/>
    <property type="match status" value="1"/>
</dbReference>
<dbReference type="Gene3D" id="3.30.70.270">
    <property type="match status" value="1"/>
</dbReference>
<evidence type="ECO:0000313" key="5">
    <source>
        <dbReference type="EMBL" id="TCP18261.1"/>
    </source>
</evidence>
<dbReference type="InterPro" id="IPR029787">
    <property type="entry name" value="Nucleotide_cyclase"/>
</dbReference>
<dbReference type="PROSITE" id="PS50113">
    <property type="entry name" value="PAC"/>
    <property type="match status" value="2"/>
</dbReference>
<dbReference type="PANTHER" id="PTHR44757">
    <property type="entry name" value="DIGUANYLATE CYCLASE DGCP"/>
    <property type="match status" value="1"/>
</dbReference>
<dbReference type="PIRSF" id="PIRSF005925">
    <property type="entry name" value="Dos"/>
    <property type="match status" value="1"/>
</dbReference>
<name>A0A4R2NAW2_9BURK</name>
<dbReference type="InterPro" id="IPR000014">
    <property type="entry name" value="PAS"/>
</dbReference>
<protein>
    <submittedName>
        <fullName evidence="5">Diguanylate cyclase/phosphodiesterase</fullName>
    </submittedName>
</protein>
<dbReference type="InterPro" id="IPR035965">
    <property type="entry name" value="PAS-like_dom_sf"/>
</dbReference>
<dbReference type="EMBL" id="SLXH01000009">
    <property type="protein sequence ID" value="TCP18261.1"/>
    <property type="molecule type" value="Genomic_DNA"/>
</dbReference>
<dbReference type="Gene3D" id="3.20.20.450">
    <property type="entry name" value="EAL domain"/>
    <property type="match status" value="1"/>
</dbReference>
<dbReference type="InterPro" id="IPR000160">
    <property type="entry name" value="GGDEF_dom"/>
</dbReference>
<dbReference type="SMART" id="SM00086">
    <property type="entry name" value="PAC"/>
    <property type="match status" value="2"/>
</dbReference>
<dbReference type="SMART" id="SM00052">
    <property type="entry name" value="EAL"/>
    <property type="match status" value="1"/>
</dbReference>
<dbReference type="Proteomes" id="UP000295182">
    <property type="component" value="Unassembled WGS sequence"/>
</dbReference>
<dbReference type="Gene3D" id="3.30.450.20">
    <property type="entry name" value="PAS domain"/>
    <property type="match status" value="2"/>
</dbReference>
<sequence>MSFLYDPPILQPSATSSGAALERALREQQTLLDSAGAGIVFIRQRLVVRANPRYAEIFGYASHHDLVGQTSESFYPNRNAFRALGRAAYPVVSQGKTYRTEQLMRRRDGSLFWGCLTGTLINPQDTSEGSIWIIDDIDKQKNAQVQLDAALREKQALLENAMVGIVFLHQRRLTHCNRHFEQMLGYGPGELAGSLSQRWYYHDTDWEAVGRESNAALAQGRSFEGELTLRKKDGTPVACEVRCKAIHPTKPEDGTVWITLDITERRQAQAELARIHGELERLVQERTGQLRDTVNNLHREINDRRQDQERIYWLAHYDPLTGLPNRTLLAERSQKAIEMARQEQSPLAVIFLDLDHFKHVNDSLGHRVGDALLVAIAKRLRAVVREKDTVCRVGGDEFILLLPGANARGAQRVATKLLEASRQPYQIDHHELTMAPSMGIALYPEDGTDFDTLNQAADVAMYRAKLVGRNTYSFFTPEMRAQSVRALQLENALRRALERDQFTLHYQPQVCITTGQLTGVEALLRWQHPELGQVSPAEFIPVAEDCGQILPIGEWVLRQALVQLRVWRNQGFALKTMAVNLSAVQFRQPQLPEIIKRTLAETGLEPGCLELELTEGVAMDDPRAAIATMDQLHACGIRLSMDDFGTGYSSLSQLKRFPIYKLKIDQSFVRDLDDDANDRAIVSAIIRMAQALGMQTIAEGVETIGQLAFLREQGCTEAQGYHCGRPQPAAQLQALLAAQLLC</sequence>
<organism evidence="5 6">
    <name type="scientific">Simplicispira metamorpha</name>
    <dbReference type="NCBI Taxonomy" id="80881"/>
    <lineage>
        <taxon>Bacteria</taxon>
        <taxon>Pseudomonadati</taxon>
        <taxon>Pseudomonadota</taxon>
        <taxon>Betaproteobacteria</taxon>
        <taxon>Burkholderiales</taxon>
        <taxon>Comamonadaceae</taxon>
        <taxon>Simplicispira</taxon>
    </lineage>
</organism>
<dbReference type="CDD" id="cd01949">
    <property type="entry name" value="GGDEF"/>
    <property type="match status" value="1"/>
</dbReference>
<dbReference type="InterPro" id="IPR035919">
    <property type="entry name" value="EAL_sf"/>
</dbReference>
<dbReference type="GO" id="GO:0071111">
    <property type="term" value="F:cyclic-guanylate-specific phosphodiesterase activity"/>
    <property type="evidence" value="ECO:0007669"/>
    <property type="project" value="UniProtKB-EC"/>
</dbReference>
<dbReference type="FunFam" id="3.30.70.270:FF:000001">
    <property type="entry name" value="Diguanylate cyclase domain protein"/>
    <property type="match status" value="1"/>
</dbReference>
<dbReference type="NCBIfam" id="TIGR00229">
    <property type="entry name" value="sensory_box"/>
    <property type="match status" value="2"/>
</dbReference>
<dbReference type="AlphaFoldDB" id="A0A4R2NAW2"/>
<feature type="domain" description="EAL" evidence="3">
    <location>
        <begin position="486"/>
        <end position="740"/>
    </location>
</feature>
<gene>
    <name evidence="5" type="ORF">EV674_10956</name>
</gene>
<dbReference type="CDD" id="cd00130">
    <property type="entry name" value="PAS"/>
    <property type="match status" value="2"/>
</dbReference>